<comment type="catalytic activity">
    <reaction evidence="1">
        <text>ATP + [NEDD8 protein] + [E1 NEDD8-activating enzyme]-L-cysteine = AMP + diphosphate + [E1 NEDD8-activating enzyme]-S-[NEDD8 protein]-yl-L-cysteine.</text>
        <dbReference type="EC" id="6.2.1.64"/>
    </reaction>
</comment>
<dbReference type="Gene3D" id="3.40.50.720">
    <property type="entry name" value="NAD(P)-binding Rossmann-like Domain"/>
    <property type="match status" value="1"/>
</dbReference>
<sequence>MDDTVDDPKFASERWRDLDMLLTRTGRLVGENFEPNTELRQLLQSEDCRVLCVGAGGLGCEILKDLALTGFVNIDVIDMDTIDVSNLNRQFLFRMKDVGQPKATVAAERINLRVPGARVTPHFGRIEEQPADWYRSFAIIILGLDSLEARRYMNSVVCGFLGA</sequence>
<dbReference type="Pfam" id="PF00899">
    <property type="entry name" value="ThiF"/>
    <property type="match status" value="1"/>
</dbReference>
<evidence type="ECO:0000313" key="4">
    <source>
        <dbReference type="Proteomes" id="UP000236333"/>
    </source>
</evidence>
<dbReference type="Proteomes" id="UP000236333">
    <property type="component" value="Unassembled WGS sequence"/>
</dbReference>
<name>A0A2J7ZXG1_9CHLO</name>
<keyword evidence="1" id="KW-0436">Ligase</keyword>
<accession>A0A2J7ZXG1</accession>
<evidence type="ECO:0000313" key="3">
    <source>
        <dbReference type="EMBL" id="PNH04954.1"/>
    </source>
</evidence>
<comment type="similarity">
    <text evidence="1">Belongs to the ubiquitin-activating E1 family. UBA3 subfamily.</text>
</comment>
<dbReference type="PANTHER" id="PTHR10953">
    <property type="entry name" value="UBIQUITIN-ACTIVATING ENZYME E1"/>
    <property type="match status" value="1"/>
</dbReference>
<dbReference type="GO" id="GO:0005634">
    <property type="term" value="C:nucleus"/>
    <property type="evidence" value="ECO:0007669"/>
    <property type="project" value="TreeGrafter"/>
</dbReference>
<comment type="caution">
    <text evidence="3">The sequence shown here is derived from an EMBL/GenBank/DDBJ whole genome shotgun (WGS) entry which is preliminary data.</text>
</comment>
<keyword evidence="4" id="KW-1185">Reference proteome</keyword>
<dbReference type="GO" id="GO:0019781">
    <property type="term" value="F:NEDD8 activating enzyme activity"/>
    <property type="evidence" value="ECO:0007669"/>
    <property type="project" value="UniProtKB-UniRule"/>
</dbReference>
<keyword evidence="1" id="KW-0833">Ubl conjugation pathway</keyword>
<gene>
    <name evidence="3" type="ORF">TSOC_008837</name>
</gene>
<dbReference type="GO" id="GO:0005737">
    <property type="term" value="C:cytoplasm"/>
    <property type="evidence" value="ECO:0007669"/>
    <property type="project" value="TreeGrafter"/>
</dbReference>
<dbReference type="EMBL" id="PGGS01000347">
    <property type="protein sequence ID" value="PNH04954.1"/>
    <property type="molecule type" value="Genomic_DNA"/>
</dbReference>
<comment type="pathway">
    <text evidence="1">Protein modification; protein neddylation.</text>
</comment>
<proteinExistence type="inferred from homology"/>
<dbReference type="OrthoDB" id="10255449at2759"/>
<dbReference type="PANTHER" id="PTHR10953:SF6">
    <property type="entry name" value="NEDD8-ACTIVATING ENZYME E1 CATALYTIC SUBUNIT"/>
    <property type="match status" value="1"/>
</dbReference>
<protein>
    <recommendedName>
        <fullName evidence="1">NEDD8-activating enzyme E1 catalytic subunit</fullName>
        <ecNumber evidence="1">6.2.1.64</ecNumber>
    </recommendedName>
</protein>
<dbReference type="GO" id="GO:0005524">
    <property type="term" value="F:ATP binding"/>
    <property type="evidence" value="ECO:0007669"/>
    <property type="project" value="UniProtKB-UniRule"/>
</dbReference>
<feature type="non-terminal residue" evidence="3">
    <location>
        <position position="163"/>
    </location>
</feature>
<keyword evidence="1" id="KW-0067">ATP-binding</keyword>
<feature type="domain" description="THIF-type NAD/FAD binding fold" evidence="2">
    <location>
        <begin position="43"/>
        <end position="156"/>
    </location>
</feature>
<comment type="function">
    <text evidence="1">Catalytic subunit of the dimeric E1 enzyme, which activates NEDD8.</text>
</comment>
<dbReference type="InterPro" id="IPR045886">
    <property type="entry name" value="ThiF/MoeB/HesA"/>
</dbReference>
<reference evidence="3 4" key="1">
    <citation type="journal article" date="2017" name="Mol. Biol. Evol.">
        <title>The 4-celled Tetrabaena socialis nuclear genome reveals the essential components for genetic control of cell number at the origin of multicellularity in the volvocine lineage.</title>
        <authorList>
            <person name="Featherston J."/>
            <person name="Arakaki Y."/>
            <person name="Hanschen E.R."/>
            <person name="Ferris P.J."/>
            <person name="Michod R.E."/>
            <person name="Olson B.J.S.C."/>
            <person name="Nozaki H."/>
            <person name="Durand P.M."/>
        </authorList>
    </citation>
    <scope>NUCLEOTIDE SEQUENCE [LARGE SCALE GENOMIC DNA]</scope>
    <source>
        <strain evidence="3 4">NIES-571</strain>
    </source>
</reference>
<dbReference type="EC" id="6.2.1.64" evidence="1"/>
<dbReference type="GO" id="GO:0045116">
    <property type="term" value="P:protein neddylation"/>
    <property type="evidence" value="ECO:0007669"/>
    <property type="project" value="UniProtKB-UniRule"/>
</dbReference>
<organism evidence="3 4">
    <name type="scientific">Tetrabaena socialis</name>
    <dbReference type="NCBI Taxonomy" id="47790"/>
    <lineage>
        <taxon>Eukaryota</taxon>
        <taxon>Viridiplantae</taxon>
        <taxon>Chlorophyta</taxon>
        <taxon>core chlorophytes</taxon>
        <taxon>Chlorophyceae</taxon>
        <taxon>CS clade</taxon>
        <taxon>Chlamydomonadales</taxon>
        <taxon>Tetrabaenaceae</taxon>
        <taxon>Tetrabaena</taxon>
    </lineage>
</organism>
<dbReference type="UniPathway" id="UPA00885"/>
<dbReference type="InterPro" id="IPR000594">
    <property type="entry name" value="ThiF_NAD_FAD-bd"/>
</dbReference>
<dbReference type="AlphaFoldDB" id="A0A2J7ZXG1"/>
<keyword evidence="1" id="KW-0547">Nucleotide-binding</keyword>
<dbReference type="InterPro" id="IPR035985">
    <property type="entry name" value="Ubiquitin-activating_enz"/>
</dbReference>
<evidence type="ECO:0000256" key="1">
    <source>
        <dbReference type="RuleBase" id="RU368009"/>
    </source>
</evidence>
<evidence type="ECO:0000259" key="2">
    <source>
        <dbReference type="Pfam" id="PF00899"/>
    </source>
</evidence>
<dbReference type="SUPFAM" id="SSF69572">
    <property type="entry name" value="Activating enzymes of the ubiquitin-like proteins"/>
    <property type="match status" value="1"/>
</dbReference>